<evidence type="ECO:0000313" key="2">
    <source>
        <dbReference type="EMBL" id="KAK0616322.1"/>
    </source>
</evidence>
<evidence type="ECO:0000256" key="1">
    <source>
        <dbReference type="SAM" id="MobiDB-lite"/>
    </source>
</evidence>
<sequence length="162" mass="18694">MRDSRCLYKALKDLAEQDLPMRMLLVQKDYRAHPTTLADMETKKDLEKWQGEWLSKIYKLAGFKCTDASDQGVWFDDLVTAASYKSRLTYWVSAVYASSYNFVIPGTTKTSFNQAGMSLLTAIHCLKDDSPHNQNQQPARHRWIKGKRGGHSGGRKRWRGRY</sequence>
<feature type="compositionally biased region" description="Basic residues" evidence="1">
    <location>
        <begin position="139"/>
        <end position="162"/>
    </location>
</feature>
<name>A0AA39WJ36_9PEZI</name>
<dbReference type="Proteomes" id="UP001175000">
    <property type="component" value="Unassembled WGS sequence"/>
</dbReference>
<organism evidence="2 3">
    <name type="scientific">Immersiella caudata</name>
    <dbReference type="NCBI Taxonomy" id="314043"/>
    <lineage>
        <taxon>Eukaryota</taxon>
        <taxon>Fungi</taxon>
        <taxon>Dikarya</taxon>
        <taxon>Ascomycota</taxon>
        <taxon>Pezizomycotina</taxon>
        <taxon>Sordariomycetes</taxon>
        <taxon>Sordariomycetidae</taxon>
        <taxon>Sordariales</taxon>
        <taxon>Lasiosphaeriaceae</taxon>
        <taxon>Immersiella</taxon>
    </lineage>
</organism>
<keyword evidence="3" id="KW-1185">Reference proteome</keyword>
<protein>
    <submittedName>
        <fullName evidence="2">Uncharacterized protein</fullName>
    </submittedName>
</protein>
<proteinExistence type="predicted"/>
<reference evidence="2" key="1">
    <citation type="submission" date="2023-06" db="EMBL/GenBank/DDBJ databases">
        <title>Genome-scale phylogeny and comparative genomics of the fungal order Sordariales.</title>
        <authorList>
            <consortium name="Lawrence Berkeley National Laboratory"/>
            <person name="Hensen N."/>
            <person name="Bonometti L."/>
            <person name="Westerberg I."/>
            <person name="Brannstrom I.O."/>
            <person name="Guillou S."/>
            <person name="Cros-Aarteil S."/>
            <person name="Calhoun S."/>
            <person name="Haridas S."/>
            <person name="Kuo A."/>
            <person name="Mondo S."/>
            <person name="Pangilinan J."/>
            <person name="Riley R."/>
            <person name="Labutti K."/>
            <person name="Andreopoulos B."/>
            <person name="Lipzen A."/>
            <person name="Chen C."/>
            <person name="Yanf M."/>
            <person name="Daum C."/>
            <person name="Ng V."/>
            <person name="Clum A."/>
            <person name="Steindorff A."/>
            <person name="Ohm R."/>
            <person name="Martin F."/>
            <person name="Silar P."/>
            <person name="Natvig D."/>
            <person name="Lalanne C."/>
            <person name="Gautier V."/>
            <person name="Ament-Velasquez S.L."/>
            <person name="Kruys A."/>
            <person name="Hutchinson M.I."/>
            <person name="Powell A.J."/>
            <person name="Barry K."/>
            <person name="Miller A.N."/>
            <person name="Grigoriev I.V."/>
            <person name="Debuchy R."/>
            <person name="Gladieux P."/>
            <person name="Thoren M.H."/>
            <person name="Johannesson H."/>
        </authorList>
    </citation>
    <scope>NUCLEOTIDE SEQUENCE</scope>
    <source>
        <strain evidence="2">CBS 606.72</strain>
    </source>
</reference>
<evidence type="ECO:0000313" key="3">
    <source>
        <dbReference type="Proteomes" id="UP001175000"/>
    </source>
</evidence>
<dbReference type="EMBL" id="JAULSU010000005">
    <property type="protein sequence ID" value="KAK0616322.1"/>
    <property type="molecule type" value="Genomic_DNA"/>
</dbReference>
<feature type="region of interest" description="Disordered" evidence="1">
    <location>
        <begin position="130"/>
        <end position="162"/>
    </location>
</feature>
<gene>
    <name evidence="2" type="ORF">B0T14DRAFT_244970</name>
</gene>
<comment type="caution">
    <text evidence="2">The sequence shown here is derived from an EMBL/GenBank/DDBJ whole genome shotgun (WGS) entry which is preliminary data.</text>
</comment>
<accession>A0AA39WJ36</accession>
<dbReference type="AlphaFoldDB" id="A0AA39WJ36"/>